<dbReference type="PROSITE" id="PS50003">
    <property type="entry name" value="PH_DOMAIN"/>
    <property type="match status" value="1"/>
</dbReference>
<dbReference type="CDD" id="cd00821">
    <property type="entry name" value="PH"/>
    <property type="match status" value="1"/>
</dbReference>
<comment type="caution">
    <text evidence="2">The sequence shown here is derived from an EMBL/GenBank/DDBJ whole genome shotgun (WGS) entry which is preliminary data.</text>
</comment>
<organism evidence="2 3">
    <name type="scientific">Candidula unifasciata</name>
    <dbReference type="NCBI Taxonomy" id="100452"/>
    <lineage>
        <taxon>Eukaryota</taxon>
        <taxon>Metazoa</taxon>
        <taxon>Spiralia</taxon>
        <taxon>Lophotrochozoa</taxon>
        <taxon>Mollusca</taxon>
        <taxon>Gastropoda</taxon>
        <taxon>Heterobranchia</taxon>
        <taxon>Euthyneura</taxon>
        <taxon>Panpulmonata</taxon>
        <taxon>Eupulmonata</taxon>
        <taxon>Stylommatophora</taxon>
        <taxon>Helicina</taxon>
        <taxon>Helicoidea</taxon>
        <taxon>Geomitridae</taxon>
        <taxon>Candidula</taxon>
    </lineage>
</organism>
<accession>A0A8S3ZKK7</accession>
<dbReference type="AlphaFoldDB" id="A0A8S3ZKK7"/>
<evidence type="ECO:0000313" key="2">
    <source>
        <dbReference type="EMBL" id="CAG5127772.1"/>
    </source>
</evidence>
<evidence type="ECO:0000259" key="1">
    <source>
        <dbReference type="PROSITE" id="PS50003"/>
    </source>
</evidence>
<name>A0A8S3ZKK7_9EUPU</name>
<keyword evidence="3" id="KW-1185">Reference proteome</keyword>
<reference evidence="2" key="1">
    <citation type="submission" date="2021-04" db="EMBL/GenBank/DDBJ databases">
        <authorList>
            <consortium name="Molecular Ecology Group"/>
        </authorList>
    </citation>
    <scope>NUCLEOTIDE SEQUENCE</scope>
</reference>
<feature type="domain" description="PH" evidence="1">
    <location>
        <begin position="259"/>
        <end position="293"/>
    </location>
</feature>
<evidence type="ECO:0000313" key="3">
    <source>
        <dbReference type="Proteomes" id="UP000678393"/>
    </source>
</evidence>
<dbReference type="EMBL" id="CAJHNH020002785">
    <property type="protein sequence ID" value="CAG5127772.1"/>
    <property type="molecule type" value="Genomic_DNA"/>
</dbReference>
<dbReference type="OrthoDB" id="6065712at2759"/>
<gene>
    <name evidence="2" type="ORF">CUNI_LOCUS13330</name>
</gene>
<dbReference type="Proteomes" id="UP000678393">
    <property type="component" value="Unassembled WGS sequence"/>
</dbReference>
<dbReference type="InterPro" id="IPR001849">
    <property type="entry name" value="PH_domain"/>
</dbReference>
<sequence length="349" mass="38108">MRTLSFSNNPSYLKNMVYNRDIPGATTRLPGGVASGFPLSSRLTGSCYVIEEEQPTEGQVDNNGNNQRTQLNIPCNSAGVDRDVNFPVKDADNIDSNSGNSNNNHHNAARLSQAYNSVTEVNPLASLANESSSSKSLFSNATHGEVNLLPQLASNSTLLNSLRQQHATSSHMTEVKSGHLILIIPELKLSPVNPKSECSFLSSSRTLPHRCPVIVKIHDRGYEKYAIISSTRRQLGLSPFCVKLKHSYVSQSTSNPSHFSLVIDSSEGKTFTFEASSPDVAKEWMQALTLIDSSLHRSNPQLCFSETSSEAAEHTQYSTNSKSSHATLNLAILPLMPVLSESVEEEDEE</sequence>
<protein>
    <recommendedName>
        <fullName evidence="1">PH domain-containing protein</fullName>
    </recommendedName>
</protein>
<proteinExistence type="predicted"/>
<dbReference type="SUPFAM" id="SSF50729">
    <property type="entry name" value="PH domain-like"/>
    <property type="match status" value="1"/>
</dbReference>